<dbReference type="Proteomes" id="UP001169217">
    <property type="component" value="Unassembled WGS sequence"/>
</dbReference>
<protein>
    <submittedName>
        <fullName evidence="2">Uncharacterized protein</fullName>
    </submittedName>
</protein>
<name>A0ABQ9PQE4_9PEZI</name>
<proteinExistence type="predicted"/>
<feature type="compositionally biased region" description="Basic residues" evidence="1">
    <location>
        <begin position="1"/>
        <end position="14"/>
    </location>
</feature>
<keyword evidence="3" id="KW-1185">Reference proteome</keyword>
<comment type="caution">
    <text evidence="2">The sequence shown here is derived from an EMBL/GenBank/DDBJ whole genome shotgun (WGS) entry which is preliminary data.</text>
</comment>
<dbReference type="EMBL" id="JARUPT010000289">
    <property type="protein sequence ID" value="KAK0373767.1"/>
    <property type="molecule type" value="Genomic_DNA"/>
</dbReference>
<sequence length="28" mass="3347">MERFPPKRMHHRRDKVNQFIEAGPQGLA</sequence>
<gene>
    <name evidence="2" type="ORF">CLIM01_08878</name>
</gene>
<feature type="region of interest" description="Disordered" evidence="1">
    <location>
        <begin position="1"/>
        <end position="28"/>
    </location>
</feature>
<evidence type="ECO:0000256" key="1">
    <source>
        <dbReference type="SAM" id="MobiDB-lite"/>
    </source>
</evidence>
<evidence type="ECO:0000313" key="2">
    <source>
        <dbReference type="EMBL" id="KAK0373767.1"/>
    </source>
</evidence>
<organism evidence="2 3">
    <name type="scientific">Colletotrichum limetticola</name>
    <dbReference type="NCBI Taxonomy" id="1209924"/>
    <lineage>
        <taxon>Eukaryota</taxon>
        <taxon>Fungi</taxon>
        <taxon>Dikarya</taxon>
        <taxon>Ascomycota</taxon>
        <taxon>Pezizomycotina</taxon>
        <taxon>Sordariomycetes</taxon>
        <taxon>Hypocreomycetidae</taxon>
        <taxon>Glomerellales</taxon>
        <taxon>Glomerellaceae</taxon>
        <taxon>Colletotrichum</taxon>
        <taxon>Colletotrichum acutatum species complex</taxon>
    </lineage>
</organism>
<evidence type="ECO:0000313" key="3">
    <source>
        <dbReference type="Proteomes" id="UP001169217"/>
    </source>
</evidence>
<accession>A0ABQ9PQE4</accession>
<reference evidence="2" key="1">
    <citation type="submission" date="2023-04" db="EMBL/GenBank/DDBJ databases">
        <title>Colletotrichum limetticola genome sequence.</title>
        <authorList>
            <person name="Baroncelli R."/>
        </authorList>
    </citation>
    <scope>NUCLEOTIDE SEQUENCE</scope>
    <source>
        <strain evidence="2">KLA-Anderson</strain>
    </source>
</reference>